<evidence type="ECO:0000256" key="1">
    <source>
        <dbReference type="ARBA" id="ARBA00006226"/>
    </source>
</evidence>
<dbReference type="Pfam" id="PF05016">
    <property type="entry name" value="ParE_toxin"/>
    <property type="match status" value="1"/>
</dbReference>
<keyword evidence="2" id="KW-1277">Toxin-antitoxin system</keyword>
<organism evidence="4 5">
    <name type="scientific">Sphingobium lactosutens DS20</name>
    <dbReference type="NCBI Taxonomy" id="1331060"/>
    <lineage>
        <taxon>Bacteria</taxon>
        <taxon>Pseudomonadati</taxon>
        <taxon>Pseudomonadota</taxon>
        <taxon>Alphaproteobacteria</taxon>
        <taxon>Sphingomonadales</taxon>
        <taxon>Sphingomonadaceae</taxon>
        <taxon>Sphingobium</taxon>
    </lineage>
</organism>
<comment type="similarity">
    <text evidence="1 3">Belongs to the RelE toxin family.</text>
</comment>
<name>T0IGT8_9SPHN</name>
<evidence type="ECO:0000256" key="3">
    <source>
        <dbReference type="PIRNR" id="PIRNR029218"/>
    </source>
</evidence>
<accession>T0IGT8</accession>
<sequence length="96" mass="10987">MKRLLFSPAAQRDVEGIWEYSADQWGVDQADHYVDMIGDACTSLATRLRQGVIVDAREGYRKLLVASHAIYYRDEDEAIAIIRVLHGRQDRARNLP</sequence>
<dbReference type="RefSeq" id="WP_021228644.1">
    <property type="nucleotide sequence ID" value="NZ_ATDP01000109.1"/>
</dbReference>
<dbReference type="OrthoDB" id="7173315at2"/>
<protein>
    <recommendedName>
        <fullName evidence="3">Toxin</fullName>
    </recommendedName>
</protein>
<comment type="caution">
    <text evidence="4">The sequence shown here is derived from an EMBL/GenBank/DDBJ whole genome shotgun (WGS) entry which is preliminary data.</text>
</comment>
<dbReference type="InterPro" id="IPR028344">
    <property type="entry name" value="ParE1/4"/>
</dbReference>
<dbReference type="Proteomes" id="UP000015531">
    <property type="component" value="Unassembled WGS sequence"/>
</dbReference>
<evidence type="ECO:0000256" key="2">
    <source>
        <dbReference type="ARBA" id="ARBA00022649"/>
    </source>
</evidence>
<gene>
    <name evidence="4" type="ORF">RLDS_26050</name>
</gene>
<evidence type="ECO:0000313" key="4">
    <source>
        <dbReference type="EMBL" id="EQB10900.1"/>
    </source>
</evidence>
<dbReference type="PIRSF" id="PIRSF029218">
    <property type="entry name" value="ParE"/>
    <property type="match status" value="1"/>
</dbReference>
<dbReference type="eggNOG" id="COG3668">
    <property type="taxonomic scope" value="Bacteria"/>
</dbReference>
<dbReference type="InterPro" id="IPR007712">
    <property type="entry name" value="RelE/ParE_toxin"/>
</dbReference>
<dbReference type="PATRIC" id="fig|1331060.3.peg.5060"/>
<dbReference type="AlphaFoldDB" id="T0IGT8"/>
<dbReference type="PANTHER" id="PTHR33755:SF9">
    <property type="entry name" value="TOXIN PARE1"/>
    <property type="match status" value="1"/>
</dbReference>
<proteinExistence type="inferred from homology"/>
<dbReference type="EMBL" id="ATDP01000109">
    <property type="protein sequence ID" value="EQB10900.1"/>
    <property type="molecule type" value="Genomic_DNA"/>
</dbReference>
<dbReference type="Gene3D" id="3.30.2310.20">
    <property type="entry name" value="RelE-like"/>
    <property type="match status" value="1"/>
</dbReference>
<dbReference type="InterPro" id="IPR035093">
    <property type="entry name" value="RelE/ParE_toxin_dom_sf"/>
</dbReference>
<dbReference type="InterPro" id="IPR051803">
    <property type="entry name" value="TA_system_RelE-like_toxin"/>
</dbReference>
<keyword evidence="5" id="KW-1185">Reference proteome</keyword>
<reference evidence="4 5" key="1">
    <citation type="journal article" date="2013" name="Genome Announc.">
        <title>Draft Genome Sequence of Sphingobium lactosutens Strain DS20T, Isolated from a Hexachlorocyclohexane Dumpsite.</title>
        <authorList>
            <person name="Kumar R."/>
            <person name="Dwivedi V."/>
            <person name="Negi V."/>
            <person name="Khurana J.P."/>
            <person name="Lal R."/>
        </authorList>
    </citation>
    <scope>NUCLEOTIDE SEQUENCE [LARGE SCALE GENOMIC DNA]</scope>
    <source>
        <strain evidence="4 5">DS20</strain>
    </source>
</reference>
<evidence type="ECO:0000313" key="5">
    <source>
        <dbReference type="Proteomes" id="UP000015531"/>
    </source>
</evidence>
<dbReference type="PANTHER" id="PTHR33755">
    <property type="entry name" value="TOXIN PARE1-RELATED"/>
    <property type="match status" value="1"/>
</dbReference>